<evidence type="ECO:0000256" key="2">
    <source>
        <dbReference type="ARBA" id="ARBA00006185"/>
    </source>
</evidence>
<dbReference type="EnsemblProtists" id="EOD09821">
    <property type="protein sequence ID" value="EOD09821"/>
    <property type="gene ID" value="EMIHUDRAFT_438048"/>
</dbReference>
<evidence type="ECO:0000256" key="5">
    <source>
        <dbReference type="ARBA" id="ARBA00022692"/>
    </source>
</evidence>
<dbReference type="GO" id="GO:0034497">
    <property type="term" value="P:protein localization to phagophore assembly site"/>
    <property type="evidence" value="ECO:0007669"/>
    <property type="project" value="TreeGrafter"/>
</dbReference>
<keyword evidence="13" id="KW-1185">Reference proteome</keyword>
<dbReference type="PANTHER" id="PTHR13038">
    <property type="entry name" value="APG9 AUTOPHAGY 9"/>
    <property type="match status" value="1"/>
</dbReference>
<evidence type="ECO:0000256" key="7">
    <source>
        <dbReference type="ARBA" id="ARBA00023006"/>
    </source>
</evidence>
<dbReference type="GO" id="GO:0061709">
    <property type="term" value="P:reticulophagy"/>
    <property type="evidence" value="ECO:0007669"/>
    <property type="project" value="TreeGrafter"/>
</dbReference>
<proteinExistence type="inferred from homology"/>
<keyword evidence="5 10" id="KW-0812">Transmembrane</keyword>
<keyword evidence="6 10" id="KW-1133">Transmembrane helix</keyword>
<protein>
    <recommendedName>
        <fullName evidence="3 10">Autophagy-related protein 9</fullName>
    </recommendedName>
</protein>
<dbReference type="GO" id="GO:0034045">
    <property type="term" value="C:phagophore assembly site membrane"/>
    <property type="evidence" value="ECO:0007669"/>
    <property type="project" value="UniProtKB-SubCell"/>
</dbReference>
<dbReference type="PaxDb" id="2903-EOD09821"/>
<feature type="region of interest" description="Disordered" evidence="11">
    <location>
        <begin position="610"/>
        <end position="631"/>
    </location>
</feature>
<feature type="compositionally biased region" description="Gly residues" evidence="11">
    <location>
        <begin position="737"/>
        <end position="747"/>
    </location>
</feature>
<reference evidence="12" key="2">
    <citation type="submission" date="2024-10" db="UniProtKB">
        <authorList>
            <consortium name="EnsemblProtists"/>
        </authorList>
    </citation>
    <scope>IDENTIFICATION</scope>
</reference>
<dbReference type="Pfam" id="PF04109">
    <property type="entry name" value="ATG9"/>
    <property type="match status" value="1"/>
</dbReference>
<dbReference type="GO" id="GO:0005776">
    <property type="term" value="C:autophagosome"/>
    <property type="evidence" value="ECO:0007669"/>
    <property type="project" value="TreeGrafter"/>
</dbReference>
<organism evidence="12 13">
    <name type="scientific">Emiliania huxleyi (strain CCMP1516)</name>
    <dbReference type="NCBI Taxonomy" id="280463"/>
    <lineage>
        <taxon>Eukaryota</taxon>
        <taxon>Haptista</taxon>
        <taxon>Haptophyta</taxon>
        <taxon>Prymnesiophyceae</taxon>
        <taxon>Isochrysidales</taxon>
        <taxon>Noelaerhabdaceae</taxon>
        <taxon>Emiliania</taxon>
    </lineage>
</organism>
<feature type="transmembrane region" description="Helical" evidence="10">
    <location>
        <begin position="258"/>
        <end position="282"/>
    </location>
</feature>
<evidence type="ECO:0000313" key="13">
    <source>
        <dbReference type="Proteomes" id="UP000013827"/>
    </source>
</evidence>
<keyword evidence="7 10" id="KW-0072">Autophagy</keyword>
<keyword evidence="9 10" id="KW-0472">Membrane</keyword>
<dbReference type="GO" id="GO:0034727">
    <property type="term" value="P:piecemeal microautophagy of the nucleus"/>
    <property type="evidence" value="ECO:0007669"/>
    <property type="project" value="TreeGrafter"/>
</dbReference>
<feature type="transmembrane region" description="Helical" evidence="10">
    <location>
        <begin position="53"/>
        <end position="74"/>
    </location>
</feature>
<evidence type="ECO:0000256" key="3">
    <source>
        <dbReference type="ARBA" id="ARBA00018074"/>
    </source>
</evidence>
<reference evidence="13" key="1">
    <citation type="journal article" date="2013" name="Nature">
        <title>Pan genome of the phytoplankton Emiliania underpins its global distribution.</title>
        <authorList>
            <person name="Read B.A."/>
            <person name="Kegel J."/>
            <person name="Klute M.J."/>
            <person name="Kuo A."/>
            <person name="Lefebvre S.C."/>
            <person name="Maumus F."/>
            <person name="Mayer C."/>
            <person name="Miller J."/>
            <person name="Monier A."/>
            <person name="Salamov A."/>
            <person name="Young J."/>
            <person name="Aguilar M."/>
            <person name="Claverie J.M."/>
            <person name="Frickenhaus S."/>
            <person name="Gonzalez K."/>
            <person name="Herman E.K."/>
            <person name="Lin Y.C."/>
            <person name="Napier J."/>
            <person name="Ogata H."/>
            <person name="Sarno A.F."/>
            <person name="Shmutz J."/>
            <person name="Schroeder D."/>
            <person name="de Vargas C."/>
            <person name="Verret F."/>
            <person name="von Dassow P."/>
            <person name="Valentin K."/>
            <person name="Van de Peer Y."/>
            <person name="Wheeler G."/>
            <person name="Dacks J.B."/>
            <person name="Delwiche C.F."/>
            <person name="Dyhrman S.T."/>
            <person name="Glockner G."/>
            <person name="John U."/>
            <person name="Richards T."/>
            <person name="Worden A.Z."/>
            <person name="Zhang X."/>
            <person name="Grigoriev I.V."/>
            <person name="Allen A.E."/>
            <person name="Bidle K."/>
            <person name="Borodovsky M."/>
            <person name="Bowler C."/>
            <person name="Brownlee C."/>
            <person name="Cock J.M."/>
            <person name="Elias M."/>
            <person name="Gladyshev V.N."/>
            <person name="Groth M."/>
            <person name="Guda C."/>
            <person name="Hadaegh A."/>
            <person name="Iglesias-Rodriguez M.D."/>
            <person name="Jenkins J."/>
            <person name="Jones B.M."/>
            <person name="Lawson T."/>
            <person name="Leese F."/>
            <person name="Lindquist E."/>
            <person name="Lobanov A."/>
            <person name="Lomsadze A."/>
            <person name="Malik S.B."/>
            <person name="Marsh M.E."/>
            <person name="Mackinder L."/>
            <person name="Mock T."/>
            <person name="Mueller-Roeber B."/>
            <person name="Pagarete A."/>
            <person name="Parker M."/>
            <person name="Probert I."/>
            <person name="Quesneville H."/>
            <person name="Raines C."/>
            <person name="Rensing S.A."/>
            <person name="Riano-Pachon D.M."/>
            <person name="Richier S."/>
            <person name="Rokitta S."/>
            <person name="Shiraiwa Y."/>
            <person name="Soanes D.M."/>
            <person name="van der Giezen M."/>
            <person name="Wahlund T.M."/>
            <person name="Williams B."/>
            <person name="Wilson W."/>
            <person name="Wolfe G."/>
            <person name="Wurch L.L."/>
        </authorList>
    </citation>
    <scope>NUCLEOTIDE SEQUENCE</scope>
</reference>
<name>A0A0D3IEY6_EMIH1</name>
<dbReference type="RefSeq" id="XP_005762250.1">
    <property type="nucleotide sequence ID" value="XM_005762193.1"/>
</dbReference>
<dbReference type="GO" id="GO:0000422">
    <property type="term" value="P:autophagy of mitochondrion"/>
    <property type="evidence" value="ECO:0007669"/>
    <property type="project" value="TreeGrafter"/>
</dbReference>
<comment type="similarity">
    <text evidence="2 10">Belongs to the ATG9 family.</text>
</comment>
<evidence type="ECO:0000256" key="6">
    <source>
        <dbReference type="ARBA" id="ARBA00022989"/>
    </source>
</evidence>
<evidence type="ECO:0000256" key="1">
    <source>
        <dbReference type="ARBA" id="ARBA00004511"/>
    </source>
</evidence>
<dbReference type="eggNOG" id="KOG2173">
    <property type="taxonomic scope" value="Eukaryota"/>
</dbReference>
<evidence type="ECO:0000256" key="11">
    <source>
        <dbReference type="SAM" id="MobiDB-lite"/>
    </source>
</evidence>
<comment type="subcellular location">
    <subcellularLocation>
        <location evidence="1 10">Preautophagosomal structure membrane</location>
        <topology evidence="1 10">Multi-pass membrane protein</topology>
    </subcellularLocation>
</comment>
<evidence type="ECO:0000256" key="9">
    <source>
        <dbReference type="ARBA" id="ARBA00023136"/>
    </source>
</evidence>
<dbReference type="GeneID" id="17255965"/>
<comment type="function">
    <text evidence="10">Phospholipid scramblase involved in autophagy. Cycles between the preautophagosomal structure/phagophore assembly site (PAS) and the cytoplasmic vesicle pool and supplies membrane for the growing autophagosome. Lipid scramblase activity plays a key role in preautophagosomal structure/phagophore assembly by distributing the phospholipids that arrive through ATG2 from the cytoplasmic to the luminal leaflet of the bilayer, thereby driving autophagosomal membrane expansion.</text>
</comment>
<dbReference type="InterPro" id="IPR007241">
    <property type="entry name" value="Autophagy-rel_prot_9"/>
</dbReference>
<feature type="region of interest" description="Disordered" evidence="11">
    <location>
        <begin position="737"/>
        <end position="812"/>
    </location>
</feature>
<dbReference type="STRING" id="2903.R1DG70"/>
<keyword evidence="8 10" id="KW-0445">Lipid transport</keyword>
<accession>A0A0D3IEY6</accession>
<dbReference type="HOGENOM" id="CLU_347628_0_0_1"/>
<feature type="transmembrane region" description="Helical" evidence="10">
    <location>
        <begin position="460"/>
        <end position="483"/>
    </location>
</feature>
<sequence>MTEHNERLLLEMEMNPALLQGSHREQWEAISDLDSFFKRVYNYFDERGLRCILAGRLISLGMLAFTIALSAYLAEAVNWDGLVNECVDESTCAGVKLLRDDSFRSPSPFLVLFLLVFSVYWLWMLLHFFWDLRALLEIRSFYRHKLNIDDSELLVVSWDTVVQRVVELQATARLCIVKDQLTAHDIANRILRKENFMVALVNQKLLPIEPLPGLRLSVMTKTLEWALEVCLLDAMFDGSGFRIRPSFTQDVRGLQRRLFACGALTLLLSPFIAAFMLLFLFLKHAEEFHRRPAASAFSRDYSLHARWCMREFNELPHLFEARVLASAADASAYVRQFPTPLLTLVARFVTFIVGSLAAVLIGLSLINESVLVFYRISPDALFGEAAAPRQGFNLLWWLAVSSTILAISRAFSDPPNAPLHPEALLQSVARHTHYRPARWRGKGHTRAVYDEFVCLYQYRVWLLLQEILGCLTAPLVLCLALPARAEELLEFVRAFTVHVDGVGHVCGFALFDFERHGDTRYGAPVAGAPAHRSRDGKMEKSYLNFKLHHPSWRRDAGEVLIDRIAGPGSVAAVQQLAAAAASSSPDQLAAAQLAAAQLAAAAGSYTRDLASPLADGDEPPSQRRAAAGGAAGAEVGAATDYQPMGQSLPALEPGVGTAASAAFMRSSLGASGLMLLARSSVHADAGGRSGAAAGGFALGASFPGVPAGAVSSELQSEQLTSDMMGLLDQHFVAHSCGGGARGGGGGAPAPFRAEEQPLQPPPPAQELELSSSHNVRGGAAGAEAGLPVAAPSEQTSPSSSSPDLASQADHQV</sequence>
<dbReference type="PANTHER" id="PTHR13038:SF10">
    <property type="entry name" value="AUTOPHAGY-RELATED PROTEIN 9"/>
    <property type="match status" value="1"/>
</dbReference>
<dbReference type="AlphaFoldDB" id="A0A0D3IEY6"/>
<evidence type="ECO:0000313" key="12">
    <source>
        <dbReference type="EnsemblProtists" id="EOD09821"/>
    </source>
</evidence>
<feature type="transmembrane region" description="Helical" evidence="10">
    <location>
        <begin position="109"/>
        <end position="130"/>
    </location>
</feature>
<feature type="transmembrane region" description="Helical" evidence="10">
    <location>
        <begin position="348"/>
        <end position="374"/>
    </location>
</feature>
<dbReference type="KEGG" id="ehx:EMIHUDRAFT_438048"/>
<dbReference type="Proteomes" id="UP000013827">
    <property type="component" value="Unassembled WGS sequence"/>
</dbReference>
<evidence type="ECO:0000256" key="4">
    <source>
        <dbReference type="ARBA" id="ARBA00022448"/>
    </source>
</evidence>
<dbReference type="GO" id="GO:0006869">
    <property type="term" value="P:lipid transport"/>
    <property type="evidence" value="ECO:0007669"/>
    <property type="project" value="UniProtKB-KW"/>
</dbReference>
<evidence type="ECO:0000256" key="10">
    <source>
        <dbReference type="RuleBase" id="RU364027"/>
    </source>
</evidence>
<feature type="compositionally biased region" description="Low complexity" evidence="11">
    <location>
        <begin position="781"/>
        <end position="806"/>
    </location>
</feature>
<evidence type="ECO:0000256" key="8">
    <source>
        <dbReference type="ARBA" id="ARBA00023055"/>
    </source>
</evidence>
<keyword evidence="4 10" id="KW-0813">Transport</keyword>
<dbReference type="OMA" id="IPTGECV"/>